<dbReference type="SMART" id="SM00563">
    <property type="entry name" value="PlsC"/>
    <property type="match status" value="1"/>
</dbReference>
<dbReference type="SUPFAM" id="SSF69593">
    <property type="entry name" value="Glycerol-3-phosphate (1)-acyltransferase"/>
    <property type="match status" value="1"/>
</dbReference>
<evidence type="ECO:0000313" key="10">
    <source>
        <dbReference type="EMBL" id="AGI68209.1"/>
    </source>
</evidence>
<evidence type="ECO:0000256" key="8">
    <source>
        <dbReference type="SAM" id="Phobius"/>
    </source>
</evidence>
<evidence type="ECO:0000256" key="5">
    <source>
        <dbReference type="ARBA" id="ARBA00023098"/>
    </source>
</evidence>
<sequence>MTWTSDDLPPSHTITPMGWVRVILRGVAVGVVTFGCLALLLLLRLIERPLFGQGRPVTPYITQFVCRTAFVLMGIGYTSIGTPMAGAGAVVANHSSWLDIFALNAGKRIYFVSKAEVADWPGIGWLARATGAVFVARDRTKAAAQVDVLRQRLAHGHKLLFFPEGTSTDGLQVLVFKPTLFAAFFDAALRDTLAIQPVSVVYHAPVGVDLRHYGWWGEMDFVPHLLATLAQSPQGSVTVIYHDPVKVADFGDRKALAAHLERVVRDGHADYLDHCSGKGS</sequence>
<dbReference type="STRING" id="391626.OAN307_c26170"/>
<gene>
    <name evidence="10" type="ORF">OAN307_c26170</name>
</gene>
<dbReference type="PANTHER" id="PTHR23063:SF52">
    <property type="entry name" value="LYSOPHOSPHATIDYLCHOLINE ACYLTRANSFERASE"/>
    <property type="match status" value="1"/>
</dbReference>
<evidence type="ECO:0000256" key="3">
    <source>
        <dbReference type="ARBA" id="ARBA00022692"/>
    </source>
</evidence>
<evidence type="ECO:0000313" key="11">
    <source>
        <dbReference type="Proteomes" id="UP000005307"/>
    </source>
</evidence>
<dbReference type="GO" id="GO:0016020">
    <property type="term" value="C:membrane"/>
    <property type="evidence" value="ECO:0007669"/>
    <property type="project" value="UniProtKB-SubCell"/>
</dbReference>
<dbReference type="KEGG" id="oat:OAN307_c26170"/>
<evidence type="ECO:0000256" key="2">
    <source>
        <dbReference type="ARBA" id="ARBA00022679"/>
    </source>
</evidence>
<dbReference type="InterPro" id="IPR002123">
    <property type="entry name" value="Plipid/glycerol_acylTrfase"/>
</dbReference>
<dbReference type="GO" id="GO:0006629">
    <property type="term" value="P:lipid metabolic process"/>
    <property type="evidence" value="ECO:0007669"/>
    <property type="project" value="UniProtKB-KW"/>
</dbReference>
<dbReference type="RefSeq" id="WP_015500211.1">
    <property type="nucleotide sequence ID" value="NC_020911.1"/>
</dbReference>
<organism evidence="10 11">
    <name type="scientific">Octadecabacter antarcticus 307</name>
    <dbReference type="NCBI Taxonomy" id="391626"/>
    <lineage>
        <taxon>Bacteria</taxon>
        <taxon>Pseudomonadati</taxon>
        <taxon>Pseudomonadota</taxon>
        <taxon>Alphaproteobacteria</taxon>
        <taxon>Rhodobacterales</taxon>
        <taxon>Roseobacteraceae</taxon>
        <taxon>Octadecabacter</taxon>
    </lineage>
</organism>
<keyword evidence="4 8" id="KW-1133">Transmembrane helix</keyword>
<feature type="domain" description="Phospholipid/glycerol acyltransferase" evidence="9">
    <location>
        <begin position="88"/>
        <end position="203"/>
    </location>
</feature>
<dbReference type="PANTHER" id="PTHR23063">
    <property type="entry name" value="PHOSPHOLIPID ACYLTRANSFERASE"/>
    <property type="match status" value="1"/>
</dbReference>
<dbReference type="HOGENOM" id="CLU_027938_0_1_5"/>
<dbReference type="GO" id="GO:0016746">
    <property type="term" value="F:acyltransferase activity"/>
    <property type="evidence" value="ECO:0007669"/>
    <property type="project" value="UniProtKB-KW"/>
</dbReference>
<dbReference type="Pfam" id="PF01553">
    <property type="entry name" value="Acyltransferase"/>
    <property type="match status" value="1"/>
</dbReference>
<keyword evidence="3 8" id="KW-0812">Transmembrane</keyword>
<evidence type="ECO:0000256" key="6">
    <source>
        <dbReference type="ARBA" id="ARBA00023136"/>
    </source>
</evidence>
<dbReference type="Proteomes" id="UP000005307">
    <property type="component" value="Chromosome"/>
</dbReference>
<keyword evidence="2 10" id="KW-0808">Transferase</keyword>
<evidence type="ECO:0000256" key="1">
    <source>
        <dbReference type="ARBA" id="ARBA00004370"/>
    </source>
</evidence>
<evidence type="ECO:0000256" key="4">
    <source>
        <dbReference type="ARBA" id="ARBA00022989"/>
    </source>
</evidence>
<protein>
    <submittedName>
        <fullName evidence="10">Putative phosphate acyltransferase</fullName>
    </submittedName>
</protein>
<dbReference type="AlphaFoldDB" id="M9R6D6"/>
<comment type="subcellular location">
    <subcellularLocation>
        <location evidence="1">Membrane</location>
    </subcellularLocation>
</comment>
<dbReference type="OrthoDB" id="9806880at2"/>
<dbReference type="CDD" id="cd07989">
    <property type="entry name" value="LPLAT_AGPAT-like"/>
    <property type="match status" value="1"/>
</dbReference>
<accession>M9R6D6</accession>
<keyword evidence="6 8" id="KW-0472">Membrane</keyword>
<name>M9R6D6_9RHOB</name>
<evidence type="ECO:0000256" key="7">
    <source>
        <dbReference type="ARBA" id="ARBA00023315"/>
    </source>
</evidence>
<feature type="transmembrane region" description="Helical" evidence="8">
    <location>
        <begin position="22"/>
        <end position="46"/>
    </location>
</feature>
<proteinExistence type="predicted"/>
<dbReference type="EMBL" id="CP003740">
    <property type="protein sequence ID" value="AGI68209.1"/>
    <property type="molecule type" value="Genomic_DNA"/>
</dbReference>
<keyword evidence="5" id="KW-0443">Lipid metabolism</keyword>
<reference evidence="10 11" key="1">
    <citation type="journal article" date="2013" name="PLoS ONE">
        <title>Poles Apart: Arctic and Antarctic Octadecabacter strains Share High Genome Plasticity and a New Type of Xanthorhodopsin.</title>
        <authorList>
            <person name="Vollmers J."/>
            <person name="Voget S."/>
            <person name="Dietrich S."/>
            <person name="Gollnow K."/>
            <person name="Smits M."/>
            <person name="Meyer K."/>
            <person name="Brinkhoff T."/>
            <person name="Simon M."/>
            <person name="Daniel R."/>
        </authorList>
    </citation>
    <scope>NUCLEOTIDE SEQUENCE [LARGE SCALE GENOMIC DNA]</scope>
    <source>
        <strain evidence="10 11">307</strain>
    </source>
</reference>
<dbReference type="eggNOG" id="COG0204">
    <property type="taxonomic scope" value="Bacteria"/>
</dbReference>
<keyword evidence="7 10" id="KW-0012">Acyltransferase</keyword>
<evidence type="ECO:0000259" key="9">
    <source>
        <dbReference type="SMART" id="SM00563"/>
    </source>
</evidence>
<keyword evidence="11" id="KW-1185">Reference proteome</keyword>